<dbReference type="EMBL" id="CM004397">
    <property type="protein sequence ID" value="OAY37141.1"/>
    <property type="molecule type" value="Genomic_DNA"/>
</dbReference>
<feature type="compositionally biased region" description="Basic and acidic residues" evidence="1">
    <location>
        <begin position="1"/>
        <end position="10"/>
    </location>
</feature>
<evidence type="ECO:0008006" key="4">
    <source>
        <dbReference type="Google" id="ProtNLM"/>
    </source>
</evidence>
<proteinExistence type="predicted"/>
<feature type="compositionally biased region" description="Basic and acidic residues" evidence="1">
    <location>
        <begin position="77"/>
        <end position="90"/>
    </location>
</feature>
<dbReference type="Gramene" id="Manes.11G078500.4.v8.1">
    <property type="protein sequence ID" value="Manes.11G078500.4.v8.1.CDS.1"/>
    <property type="gene ID" value="Manes.11G078500.v8.1"/>
</dbReference>
<evidence type="ECO:0000256" key="1">
    <source>
        <dbReference type="SAM" id="MobiDB-lite"/>
    </source>
</evidence>
<dbReference type="Gramene" id="Manes.11G078500.3.v8.1">
    <property type="protein sequence ID" value="Manes.11G078500.3.v8.1.CDS.1"/>
    <property type="gene ID" value="Manes.11G078500.v8.1"/>
</dbReference>
<feature type="compositionally biased region" description="Basic and acidic residues" evidence="1">
    <location>
        <begin position="121"/>
        <end position="133"/>
    </location>
</feature>
<dbReference type="Gramene" id="Manes.11G078500.9.v8.1">
    <property type="protein sequence ID" value="Manes.11G078500.9.v8.1.CDS.1"/>
    <property type="gene ID" value="Manes.11G078500.v8.1"/>
</dbReference>
<protein>
    <recommendedName>
        <fullName evidence="4">Histone chaperone domain-containing protein</fullName>
    </recommendedName>
</protein>
<dbReference type="EMBL" id="CM004397">
    <property type="protein sequence ID" value="OAY37142.1"/>
    <property type="molecule type" value="Genomic_DNA"/>
</dbReference>
<feature type="compositionally biased region" description="Acidic residues" evidence="1">
    <location>
        <begin position="91"/>
        <end position="117"/>
    </location>
</feature>
<dbReference type="Proteomes" id="UP000091857">
    <property type="component" value="Chromosome 11"/>
</dbReference>
<name>A0A251JTR9_MANES</name>
<reference evidence="2 3" key="1">
    <citation type="submission" date="2016-02" db="EMBL/GenBank/DDBJ databases">
        <title>WGS assembly of Manihot esculenta.</title>
        <authorList>
            <person name="Bredeson J.V."/>
            <person name="Prochnik S.E."/>
            <person name="Lyons J.B."/>
            <person name="Schmutz J."/>
            <person name="Grimwood J."/>
            <person name="Vrebalov J."/>
            <person name="Bart R.S."/>
            <person name="Amuge T."/>
            <person name="Ferguson M.E."/>
            <person name="Green R."/>
            <person name="Putnam N."/>
            <person name="Stites J."/>
            <person name="Rounsley S."/>
            <person name="Rokhsar D.S."/>
        </authorList>
    </citation>
    <scope>NUCLEOTIDE SEQUENCE [LARGE SCALE GENOMIC DNA]</scope>
    <source>
        <strain evidence="3">cv. AM560-2</strain>
        <tissue evidence="2">Leaf</tissue>
    </source>
</reference>
<sequence length="208" mass="22791">MPEIANKDEPLLPSKRKLDSLPISEGKEELQEDQPNKNQKLQSLTHNGNSPVIEETTTGSQPLLLSNINTGANSSISKEKSSSKSVAEDKDTGEEEQEDDDDDGDYEDEEEEEEENGEASVVDKKGKGIMIEEVKDDDSDDEDDEDNDSSDAGSELDGNGSELEDDPLAEVDLDNILPSRTRRRTAQPGVYITDDHGNFDDDSDDSDA</sequence>
<feature type="compositionally biased region" description="Acidic residues" evidence="1">
    <location>
        <begin position="162"/>
        <end position="173"/>
    </location>
</feature>
<dbReference type="Gramene" id="Manes.11G078500.16.v8.1">
    <property type="protein sequence ID" value="Manes.11G078500.16.v8.1.CDS.1"/>
    <property type="gene ID" value="Manes.11G078500.v8.1"/>
</dbReference>
<gene>
    <name evidence="2" type="ORF">MANES_11G078500</name>
</gene>
<feature type="compositionally biased region" description="Polar residues" evidence="1">
    <location>
        <begin position="36"/>
        <end position="73"/>
    </location>
</feature>
<dbReference type="PANTHER" id="PTHR36899">
    <property type="entry name" value="OS04G0395700 PROTEIN"/>
    <property type="match status" value="1"/>
</dbReference>
<feature type="compositionally biased region" description="Acidic residues" evidence="1">
    <location>
        <begin position="134"/>
        <end position="149"/>
    </location>
</feature>
<feature type="region of interest" description="Disordered" evidence="1">
    <location>
        <begin position="1"/>
        <end position="208"/>
    </location>
</feature>
<keyword evidence="3" id="KW-1185">Reference proteome</keyword>
<dbReference type="STRING" id="3983.A0A251JTR9"/>
<dbReference type="AlphaFoldDB" id="A0A251JTR9"/>
<dbReference type="Gramene" id="Manes.11G078500.15.v8.1">
    <property type="protein sequence ID" value="Manes.11G078500.15.v8.1.CDS.1"/>
    <property type="gene ID" value="Manes.11G078500.v8.1"/>
</dbReference>
<dbReference type="OrthoDB" id="851871at2759"/>
<dbReference type="Gramene" id="Manes.11G078500.5.v8.1">
    <property type="protein sequence ID" value="Manes.11G078500.5.v8.1.CDS.1"/>
    <property type="gene ID" value="Manes.11G078500.v8.1"/>
</dbReference>
<dbReference type="PANTHER" id="PTHR36899:SF3">
    <property type="entry name" value="F13K23.8 PROTEIN"/>
    <property type="match status" value="1"/>
</dbReference>
<accession>A0A251JTR9</accession>
<evidence type="ECO:0000313" key="3">
    <source>
        <dbReference type="Proteomes" id="UP000091857"/>
    </source>
</evidence>
<dbReference type="Gramene" id="Manes.11G078500.17.v8.1">
    <property type="protein sequence ID" value="Manes.11G078500.17.v8.1.CDS.1"/>
    <property type="gene ID" value="Manes.11G078500.v8.1"/>
</dbReference>
<evidence type="ECO:0000313" key="2">
    <source>
        <dbReference type="EMBL" id="OAY37142.1"/>
    </source>
</evidence>
<organism evidence="2 3">
    <name type="scientific">Manihot esculenta</name>
    <name type="common">Cassava</name>
    <name type="synonym">Jatropha manihot</name>
    <dbReference type="NCBI Taxonomy" id="3983"/>
    <lineage>
        <taxon>Eukaryota</taxon>
        <taxon>Viridiplantae</taxon>
        <taxon>Streptophyta</taxon>
        <taxon>Embryophyta</taxon>
        <taxon>Tracheophyta</taxon>
        <taxon>Spermatophyta</taxon>
        <taxon>Magnoliopsida</taxon>
        <taxon>eudicotyledons</taxon>
        <taxon>Gunneridae</taxon>
        <taxon>Pentapetalae</taxon>
        <taxon>rosids</taxon>
        <taxon>fabids</taxon>
        <taxon>Malpighiales</taxon>
        <taxon>Euphorbiaceae</taxon>
        <taxon>Crotonoideae</taxon>
        <taxon>Manihoteae</taxon>
        <taxon>Manihot</taxon>
    </lineage>
</organism>